<dbReference type="Gene3D" id="3.40.50.10490">
    <property type="entry name" value="Glucose-6-phosphate isomerase like protein, domain 1"/>
    <property type="match status" value="1"/>
</dbReference>
<dbReference type="GO" id="GO:0003677">
    <property type="term" value="F:DNA binding"/>
    <property type="evidence" value="ECO:0007669"/>
    <property type="project" value="UniProtKB-KW"/>
</dbReference>
<evidence type="ECO:0000256" key="2">
    <source>
        <dbReference type="ARBA" id="ARBA00023125"/>
    </source>
</evidence>
<dbReference type="AlphaFoldDB" id="A0A2N5XQ22"/>
<evidence type="ECO:0000256" key="1">
    <source>
        <dbReference type="ARBA" id="ARBA00023015"/>
    </source>
</evidence>
<dbReference type="GO" id="GO:1901135">
    <property type="term" value="P:carbohydrate derivative metabolic process"/>
    <property type="evidence" value="ECO:0007669"/>
    <property type="project" value="InterPro"/>
</dbReference>
<protein>
    <submittedName>
        <fullName evidence="6">RpiR family transcriptional regulator</fullName>
    </submittedName>
</protein>
<dbReference type="PANTHER" id="PTHR30514">
    <property type="entry name" value="GLUCOKINASE"/>
    <property type="match status" value="1"/>
</dbReference>
<dbReference type="EMBL" id="PKUQ01000023">
    <property type="protein sequence ID" value="PLW76629.1"/>
    <property type="molecule type" value="Genomic_DNA"/>
</dbReference>
<accession>A0A2N5XQ22</accession>
<dbReference type="InterPro" id="IPR035472">
    <property type="entry name" value="RpiR-like_SIS"/>
</dbReference>
<evidence type="ECO:0000256" key="3">
    <source>
        <dbReference type="ARBA" id="ARBA00023163"/>
    </source>
</evidence>
<dbReference type="SUPFAM" id="SSF53697">
    <property type="entry name" value="SIS domain"/>
    <property type="match status" value="1"/>
</dbReference>
<feature type="domain" description="SIS" evidence="5">
    <location>
        <begin position="128"/>
        <end position="268"/>
    </location>
</feature>
<dbReference type="InterPro" id="IPR047640">
    <property type="entry name" value="RpiR-like"/>
</dbReference>
<gene>
    <name evidence="6" type="ORF">C0081_13610</name>
</gene>
<comment type="caution">
    <text evidence="6">The sequence shown here is derived from an EMBL/GenBank/DDBJ whole genome shotgun (WGS) entry which is preliminary data.</text>
</comment>
<dbReference type="PROSITE" id="PS51464">
    <property type="entry name" value="SIS"/>
    <property type="match status" value="1"/>
</dbReference>
<dbReference type="InterPro" id="IPR001347">
    <property type="entry name" value="SIS_dom"/>
</dbReference>
<dbReference type="GO" id="GO:0097367">
    <property type="term" value="F:carbohydrate derivative binding"/>
    <property type="evidence" value="ECO:0007669"/>
    <property type="project" value="InterPro"/>
</dbReference>
<keyword evidence="7" id="KW-1185">Reference proteome</keyword>
<dbReference type="InterPro" id="IPR009057">
    <property type="entry name" value="Homeodomain-like_sf"/>
</dbReference>
<dbReference type="InterPro" id="IPR000281">
    <property type="entry name" value="HTH_RpiR"/>
</dbReference>
<dbReference type="GO" id="GO:0003700">
    <property type="term" value="F:DNA-binding transcription factor activity"/>
    <property type="evidence" value="ECO:0007669"/>
    <property type="project" value="InterPro"/>
</dbReference>
<dbReference type="Gene3D" id="1.10.10.10">
    <property type="entry name" value="Winged helix-like DNA-binding domain superfamily/Winged helix DNA-binding domain"/>
    <property type="match status" value="1"/>
</dbReference>
<proteinExistence type="predicted"/>
<reference evidence="6 7" key="1">
    <citation type="submission" date="2018-01" db="EMBL/GenBank/DDBJ databases">
        <title>The draft genome sequence of Cohaesibacter sp. H1304.</title>
        <authorList>
            <person name="Wang N.-N."/>
            <person name="Du Z.-J."/>
        </authorList>
    </citation>
    <scope>NUCLEOTIDE SEQUENCE [LARGE SCALE GENOMIC DNA]</scope>
    <source>
        <strain evidence="6 7">H1304</strain>
    </source>
</reference>
<keyword evidence="3" id="KW-0804">Transcription</keyword>
<keyword evidence="1" id="KW-0805">Transcription regulation</keyword>
<dbReference type="PANTHER" id="PTHR30514:SF1">
    <property type="entry name" value="HTH-TYPE TRANSCRIPTIONAL REGULATOR HEXR-RELATED"/>
    <property type="match status" value="1"/>
</dbReference>
<sequence>MNDYVGASKAVAKIRMSLPTLTDTEARLAQVLTEYEFLEEKTPIKEIATKAEVSEALVVKVAKKMGFNGFSELKSAILGYRKGHSADLYSEISPDDGLKSIATKVFRTSVQALEETLAILDIDAVERAAQALAKANHVDIYGVGGSAQIGRDVSHKFLRIGRRFTVQDDSHMMMMSASVLTKQDVVLAISHSGTTTAVLEGADYAKSNGATIIALSNYDRSPLAEIADITLASTAQGGPLLGENAAARVAQLNILDVVFVQVARLDGELANERLARTTMAVSNKRKHS</sequence>
<evidence type="ECO:0000259" key="5">
    <source>
        <dbReference type="PROSITE" id="PS51464"/>
    </source>
</evidence>
<evidence type="ECO:0000313" key="6">
    <source>
        <dbReference type="EMBL" id="PLW76629.1"/>
    </source>
</evidence>
<keyword evidence="2" id="KW-0238">DNA-binding</keyword>
<evidence type="ECO:0000313" key="7">
    <source>
        <dbReference type="Proteomes" id="UP000234881"/>
    </source>
</evidence>
<dbReference type="RefSeq" id="WP_101534395.1">
    <property type="nucleotide sequence ID" value="NZ_PKUQ01000023.1"/>
</dbReference>
<dbReference type="Proteomes" id="UP000234881">
    <property type="component" value="Unassembled WGS sequence"/>
</dbReference>
<feature type="domain" description="HTH rpiR-type" evidence="4">
    <location>
        <begin position="8"/>
        <end position="84"/>
    </location>
</feature>
<evidence type="ECO:0000259" key="4">
    <source>
        <dbReference type="PROSITE" id="PS51071"/>
    </source>
</evidence>
<organism evidence="6 7">
    <name type="scientific">Cohaesibacter celericrescens</name>
    <dbReference type="NCBI Taxonomy" id="2067669"/>
    <lineage>
        <taxon>Bacteria</taxon>
        <taxon>Pseudomonadati</taxon>
        <taxon>Pseudomonadota</taxon>
        <taxon>Alphaproteobacteria</taxon>
        <taxon>Hyphomicrobiales</taxon>
        <taxon>Cohaesibacteraceae</taxon>
    </lineage>
</organism>
<dbReference type="Pfam" id="PF01380">
    <property type="entry name" value="SIS"/>
    <property type="match status" value="1"/>
</dbReference>
<dbReference type="Pfam" id="PF01418">
    <property type="entry name" value="HTH_6"/>
    <property type="match status" value="1"/>
</dbReference>
<dbReference type="InterPro" id="IPR036388">
    <property type="entry name" value="WH-like_DNA-bd_sf"/>
</dbReference>
<dbReference type="CDD" id="cd05013">
    <property type="entry name" value="SIS_RpiR"/>
    <property type="match status" value="1"/>
</dbReference>
<dbReference type="SUPFAM" id="SSF46689">
    <property type="entry name" value="Homeodomain-like"/>
    <property type="match status" value="1"/>
</dbReference>
<dbReference type="InterPro" id="IPR046348">
    <property type="entry name" value="SIS_dom_sf"/>
</dbReference>
<name>A0A2N5XQ22_9HYPH</name>
<dbReference type="PROSITE" id="PS51071">
    <property type="entry name" value="HTH_RPIR"/>
    <property type="match status" value="1"/>
</dbReference>
<dbReference type="OrthoDB" id="8582409at2"/>